<sequence>MPNGTSPTNSGQNHANIGEDHGDTAQGSGSVPSTGTNGSSHQLNGTGDRDDDERDDDERDESSSSGDGETLVGALVTIYELQLIALFLGASFTILICTIYDGEAERIAAEAERIEREVDVPATAPPSPASPPSPIFRGEISPRLHRNPTDVQFSSGSIEDLARYRRTRSSAAIAARYGINGGSNAASRSNTANASNSVNVSSTVNGSNAASESNARNHRGDQQDDANGGVDGCRFQ</sequence>
<reference evidence="2" key="1">
    <citation type="submission" date="2023-10" db="EMBL/GenBank/DDBJ databases">
        <authorList>
            <person name="Hackl T."/>
        </authorList>
    </citation>
    <scope>NUCLEOTIDE SEQUENCE</scope>
</reference>
<comment type="caution">
    <text evidence="2">The sequence shown here is derived from an EMBL/GenBank/DDBJ whole genome shotgun (WGS) entry which is preliminary data.</text>
</comment>
<organism evidence="2 3">
    <name type="scientific">Anthostomella pinea</name>
    <dbReference type="NCBI Taxonomy" id="933095"/>
    <lineage>
        <taxon>Eukaryota</taxon>
        <taxon>Fungi</taxon>
        <taxon>Dikarya</taxon>
        <taxon>Ascomycota</taxon>
        <taxon>Pezizomycotina</taxon>
        <taxon>Sordariomycetes</taxon>
        <taxon>Xylariomycetidae</taxon>
        <taxon>Xylariales</taxon>
        <taxon>Xylariaceae</taxon>
        <taxon>Anthostomella</taxon>
    </lineage>
</organism>
<dbReference type="AlphaFoldDB" id="A0AAI8V9L5"/>
<feature type="compositionally biased region" description="Pro residues" evidence="1">
    <location>
        <begin position="123"/>
        <end position="134"/>
    </location>
</feature>
<evidence type="ECO:0000313" key="2">
    <source>
        <dbReference type="EMBL" id="CAJ2500336.1"/>
    </source>
</evidence>
<feature type="compositionally biased region" description="Polar residues" evidence="1">
    <location>
        <begin position="25"/>
        <end position="45"/>
    </location>
</feature>
<accession>A0AAI8V9L5</accession>
<dbReference type="EMBL" id="CAUWAG010000003">
    <property type="protein sequence ID" value="CAJ2500336.1"/>
    <property type="molecule type" value="Genomic_DNA"/>
</dbReference>
<feature type="region of interest" description="Disordered" evidence="1">
    <location>
        <begin position="183"/>
        <end position="236"/>
    </location>
</feature>
<dbReference type="Proteomes" id="UP001295740">
    <property type="component" value="Unassembled WGS sequence"/>
</dbReference>
<name>A0AAI8V9L5_9PEZI</name>
<feature type="compositionally biased region" description="Acidic residues" evidence="1">
    <location>
        <begin position="49"/>
        <end position="60"/>
    </location>
</feature>
<feature type="compositionally biased region" description="Low complexity" evidence="1">
    <location>
        <begin position="183"/>
        <end position="211"/>
    </location>
</feature>
<feature type="region of interest" description="Disordered" evidence="1">
    <location>
        <begin position="118"/>
        <end position="152"/>
    </location>
</feature>
<evidence type="ECO:0000256" key="1">
    <source>
        <dbReference type="SAM" id="MobiDB-lite"/>
    </source>
</evidence>
<protein>
    <submittedName>
        <fullName evidence="2">Uu.00g031890.m01.CDS01</fullName>
    </submittedName>
</protein>
<keyword evidence="3" id="KW-1185">Reference proteome</keyword>
<gene>
    <name evidence="2" type="ORF">KHLLAP_LOCUS804</name>
</gene>
<feature type="compositionally biased region" description="Polar residues" evidence="1">
    <location>
        <begin position="1"/>
        <end position="15"/>
    </location>
</feature>
<feature type="region of interest" description="Disordered" evidence="1">
    <location>
        <begin position="1"/>
        <end position="68"/>
    </location>
</feature>
<proteinExistence type="predicted"/>
<evidence type="ECO:0000313" key="3">
    <source>
        <dbReference type="Proteomes" id="UP001295740"/>
    </source>
</evidence>